<dbReference type="Proteomes" id="UP000214646">
    <property type="component" value="Unassembled WGS sequence"/>
</dbReference>
<feature type="domain" description="Sulfotransferase" evidence="1">
    <location>
        <begin position="3"/>
        <end position="152"/>
    </location>
</feature>
<dbReference type="GO" id="GO:0008146">
    <property type="term" value="F:sulfotransferase activity"/>
    <property type="evidence" value="ECO:0007669"/>
    <property type="project" value="InterPro"/>
</dbReference>
<sequence>MPARHIIQLHHAPDPEFLALLQEYACRPFVIARHPLDVLVSILQFSVHEQETSRWLGGRGGDESGIWGATPRSRAFIEYATGPRAAALLAVSRDWWNLPGAARLRYEDTVADPVAAVGRLAVIFGPPHQENLNALAKQLSMESLRQGSLNNHFWQGRPGIWRDLLPAAEAREIAAAHAESFATLGYDCDPNPDLDPATADRNWVRLGGAALAAAVRRASAGHNAEREQYRGDYERAMRGQAILHAVVATQEDELKALRLKVANLELCLQPYADLGAGSLRAARIAQRVRDFFSRRTPPS</sequence>
<dbReference type="InterPro" id="IPR027417">
    <property type="entry name" value="P-loop_NTPase"/>
</dbReference>
<dbReference type="InterPro" id="IPR000863">
    <property type="entry name" value="Sulfotransferase_dom"/>
</dbReference>
<dbReference type="SUPFAM" id="SSF52540">
    <property type="entry name" value="P-loop containing nucleoside triphosphate hydrolases"/>
    <property type="match status" value="1"/>
</dbReference>
<dbReference type="EMBL" id="NIDE01000001">
    <property type="protein sequence ID" value="OWK47380.1"/>
    <property type="molecule type" value="Genomic_DNA"/>
</dbReference>
<gene>
    <name evidence="2" type="ORF">FRUB_01079</name>
</gene>
<evidence type="ECO:0000313" key="2">
    <source>
        <dbReference type="EMBL" id="OWK47380.1"/>
    </source>
</evidence>
<protein>
    <recommendedName>
        <fullName evidence="1">Sulfotransferase domain-containing protein</fullName>
    </recommendedName>
</protein>
<name>A0A225E0X8_9BACT</name>
<evidence type="ECO:0000313" key="3">
    <source>
        <dbReference type="Proteomes" id="UP000214646"/>
    </source>
</evidence>
<accession>A0A225E0X8</accession>
<comment type="caution">
    <text evidence="2">The sequence shown here is derived from an EMBL/GenBank/DDBJ whole genome shotgun (WGS) entry which is preliminary data.</text>
</comment>
<dbReference type="Pfam" id="PF00685">
    <property type="entry name" value="Sulfotransfer_1"/>
    <property type="match status" value="1"/>
</dbReference>
<organism evidence="2 3">
    <name type="scientific">Fimbriiglobus ruber</name>
    <dbReference type="NCBI Taxonomy" id="1908690"/>
    <lineage>
        <taxon>Bacteria</taxon>
        <taxon>Pseudomonadati</taxon>
        <taxon>Planctomycetota</taxon>
        <taxon>Planctomycetia</taxon>
        <taxon>Gemmatales</taxon>
        <taxon>Gemmataceae</taxon>
        <taxon>Fimbriiglobus</taxon>
    </lineage>
</organism>
<keyword evidence="3" id="KW-1185">Reference proteome</keyword>
<proteinExistence type="predicted"/>
<reference evidence="3" key="1">
    <citation type="submission" date="2017-06" db="EMBL/GenBank/DDBJ databases">
        <title>Genome analysis of Fimbriiglobus ruber SP5, the first member of the order Planctomycetales with confirmed chitinolytic capability.</title>
        <authorList>
            <person name="Ravin N.V."/>
            <person name="Rakitin A.L."/>
            <person name="Ivanova A.A."/>
            <person name="Beletsky A.V."/>
            <person name="Kulichevskaya I.S."/>
            <person name="Mardanov A.V."/>
            <person name="Dedysh S.N."/>
        </authorList>
    </citation>
    <scope>NUCLEOTIDE SEQUENCE [LARGE SCALE GENOMIC DNA]</scope>
    <source>
        <strain evidence="3">SP5</strain>
    </source>
</reference>
<dbReference type="AlphaFoldDB" id="A0A225E0X8"/>
<dbReference type="Gene3D" id="3.40.50.300">
    <property type="entry name" value="P-loop containing nucleotide triphosphate hydrolases"/>
    <property type="match status" value="1"/>
</dbReference>
<evidence type="ECO:0000259" key="1">
    <source>
        <dbReference type="Pfam" id="PF00685"/>
    </source>
</evidence>